<evidence type="ECO:0000256" key="6">
    <source>
        <dbReference type="ARBA" id="ARBA00022692"/>
    </source>
</evidence>
<comment type="catalytic activity">
    <reaction evidence="1">
        <text>ATP + protein L-histidine = ADP + protein N-phospho-L-histidine.</text>
        <dbReference type="EC" id="2.7.13.3"/>
    </reaction>
</comment>
<proteinExistence type="predicted"/>
<keyword evidence="11" id="KW-0808">Transferase</keyword>
<dbReference type="KEGG" id="mpc:Mar181_3464"/>
<evidence type="ECO:0000313" key="12">
    <source>
        <dbReference type="Proteomes" id="UP000009230"/>
    </source>
</evidence>
<dbReference type="Proteomes" id="UP000009230">
    <property type="component" value="Chromosome"/>
</dbReference>
<keyword evidence="7 9" id="KW-1133">Transmembrane helix</keyword>
<dbReference type="CDD" id="cd00082">
    <property type="entry name" value="HisKA"/>
    <property type="match status" value="1"/>
</dbReference>
<keyword evidence="5" id="KW-0597">Phosphoprotein</keyword>
<dbReference type="SUPFAM" id="SSF55874">
    <property type="entry name" value="ATPase domain of HSP90 chaperone/DNA topoisomerase II/histidine kinase"/>
    <property type="match status" value="1"/>
</dbReference>
<feature type="coiled-coil region" evidence="8">
    <location>
        <begin position="357"/>
        <end position="398"/>
    </location>
</feature>
<dbReference type="InterPro" id="IPR004358">
    <property type="entry name" value="Sig_transdc_His_kin-like_C"/>
</dbReference>
<dbReference type="STRING" id="491952.Mar181_3464"/>
<keyword evidence="8" id="KW-0175">Coiled coil</keyword>
<keyword evidence="6 9" id="KW-0812">Transmembrane</keyword>
<feature type="domain" description="Histidine kinase" evidence="10">
    <location>
        <begin position="407"/>
        <end position="628"/>
    </location>
</feature>
<protein>
    <recommendedName>
        <fullName evidence="3">histidine kinase</fullName>
        <ecNumber evidence="3">2.7.13.3</ecNumber>
    </recommendedName>
</protein>
<evidence type="ECO:0000313" key="11">
    <source>
        <dbReference type="EMBL" id="AEF56480.1"/>
    </source>
</evidence>
<dbReference type="EMBL" id="CP002771">
    <property type="protein sequence ID" value="AEF56480.1"/>
    <property type="molecule type" value="Genomic_DNA"/>
</dbReference>
<evidence type="ECO:0000259" key="10">
    <source>
        <dbReference type="PROSITE" id="PS50109"/>
    </source>
</evidence>
<evidence type="ECO:0000256" key="2">
    <source>
        <dbReference type="ARBA" id="ARBA00004651"/>
    </source>
</evidence>
<feature type="transmembrane region" description="Helical" evidence="9">
    <location>
        <begin position="326"/>
        <end position="348"/>
    </location>
</feature>
<dbReference type="GO" id="GO:0005886">
    <property type="term" value="C:plasma membrane"/>
    <property type="evidence" value="ECO:0007669"/>
    <property type="project" value="UniProtKB-SubCell"/>
</dbReference>
<dbReference type="PRINTS" id="PR00344">
    <property type="entry name" value="BCTRLSENSOR"/>
</dbReference>
<dbReference type="PANTHER" id="PTHR43065">
    <property type="entry name" value="SENSOR HISTIDINE KINASE"/>
    <property type="match status" value="1"/>
</dbReference>
<dbReference type="eggNOG" id="COG4191">
    <property type="taxonomic scope" value="Bacteria"/>
</dbReference>
<dbReference type="InterPro" id="IPR003594">
    <property type="entry name" value="HATPase_dom"/>
</dbReference>
<dbReference type="SMART" id="SM00387">
    <property type="entry name" value="HATPase_c"/>
    <property type="match status" value="1"/>
</dbReference>
<dbReference type="CDD" id="cd00075">
    <property type="entry name" value="HATPase"/>
    <property type="match status" value="1"/>
</dbReference>
<reference evidence="11 12" key="1">
    <citation type="journal article" date="2012" name="Stand. Genomic Sci.">
        <title>Complete genome sequence of Marinomonas posidonica type strain (IVIA-Po-181(T)).</title>
        <authorList>
            <person name="Lucas-Elio P."/>
            <person name="Goodwin L."/>
            <person name="Woyke T."/>
            <person name="Pitluck S."/>
            <person name="Nolan M."/>
            <person name="Kyrpides N.C."/>
            <person name="Detter J.C."/>
            <person name="Copeland A."/>
            <person name="Lu M."/>
            <person name="Bruce D."/>
            <person name="Detter C."/>
            <person name="Tapia R."/>
            <person name="Han S."/>
            <person name="Land M.L."/>
            <person name="Ivanova N."/>
            <person name="Mikhailova N."/>
            <person name="Johnston A.W."/>
            <person name="Sanchez-Amat A."/>
        </authorList>
    </citation>
    <scope>NUCLEOTIDE SEQUENCE [LARGE SCALE GENOMIC DNA]</scope>
    <source>
        <strain evidence="12">CECT 7376 / NCIMB 14433 / IVIA-Po-181</strain>
    </source>
</reference>
<evidence type="ECO:0000256" key="4">
    <source>
        <dbReference type="ARBA" id="ARBA00022475"/>
    </source>
</evidence>
<accession>F6CV60</accession>
<evidence type="ECO:0000256" key="9">
    <source>
        <dbReference type="SAM" id="Phobius"/>
    </source>
</evidence>
<dbReference type="SUPFAM" id="SSF103190">
    <property type="entry name" value="Sensory domain-like"/>
    <property type="match status" value="2"/>
</dbReference>
<keyword evidence="12" id="KW-1185">Reference proteome</keyword>
<dbReference type="EC" id="2.7.13.3" evidence="3"/>
<sequence length="630" mass="72294">MGETMTEKPPSIRQKWLTETQQLMAALVLLLLVVVSISVISYRFFWQQKESQLVWSETELLTRSSSAFSREVGHIKKSTLLLRNSVIARLKLQSELSNEYDWKAAIANEFRLFAATSELISQVRWMSADGMEQVRVNSQEGIVSRVSEAQLQNKQGRPYIKQAPIKPDDVYVSPLDLNVDNGEVVRPFQPTVRGVVRISGRDSGLLVVNYNLANMFDRLKQLNSDLVHLEVLDKQGGWLMSDDQSLEWGHVLRPTEQGVRMSSRFPDVWRSIKSEAVDLKRYWGQGRLWSFMRFYLDEEDSLQPRDVPFIYLVAHSEPTMFARWHFMLKSGVVLLASIVYFLLAWWGWRHLQAQFTSKRLLKQLKREKRQTEQANQKLHDMNKRLVELQDELVETSKLSSLGMMVSGLAHEIHTPLGGVKLALSSSRQLIDQAQMTADNVERMEVSLSIAEKNLQRALEAVSNFKRIASDRAVQDVQPFFFNDVLDDLLFTYRPRLTKRPKVAVMSECPERIEMQGYPGVMSQIVQNLIDNALEYAFHEKEAGQIRITAHRVGTDLELVVQDDGFGIATEILGTVFDPFKTTGRDRQHNGLGLYLVHQWVYKLMAGRLNLESELGVGTRFQIIIPLQIEK</sequence>
<evidence type="ECO:0000256" key="8">
    <source>
        <dbReference type="SAM" id="Coils"/>
    </source>
</evidence>
<dbReference type="HOGENOM" id="CLU_000445_133_5_6"/>
<dbReference type="Pfam" id="PF21623">
    <property type="entry name" value="HK_sensor_dom_bact"/>
    <property type="match status" value="1"/>
</dbReference>
<dbReference type="InterPro" id="IPR036890">
    <property type="entry name" value="HATPase_C_sf"/>
</dbReference>
<dbReference type="Gene3D" id="1.10.287.130">
    <property type="match status" value="1"/>
</dbReference>
<dbReference type="InterPro" id="IPR005467">
    <property type="entry name" value="His_kinase_dom"/>
</dbReference>
<dbReference type="PROSITE" id="PS50109">
    <property type="entry name" value="HIS_KIN"/>
    <property type="match status" value="1"/>
</dbReference>
<dbReference type="InterPro" id="IPR003661">
    <property type="entry name" value="HisK_dim/P_dom"/>
</dbReference>
<dbReference type="Gene3D" id="3.30.565.10">
    <property type="entry name" value="Histidine kinase-like ATPase, C-terminal domain"/>
    <property type="match status" value="1"/>
</dbReference>
<dbReference type="Gene3D" id="3.30.450.20">
    <property type="entry name" value="PAS domain"/>
    <property type="match status" value="2"/>
</dbReference>
<keyword evidence="4" id="KW-1003">Cell membrane</keyword>
<dbReference type="AlphaFoldDB" id="F6CV60"/>
<evidence type="ECO:0000256" key="3">
    <source>
        <dbReference type="ARBA" id="ARBA00012438"/>
    </source>
</evidence>
<dbReference type="InterPro" id="IPR029151">
    <property type="entry name" value="Sensor-like_sf"/>
</dbReference>
<organism evidence="11 12">
    <name type="scientific">Marinomonas posidonica (strain CECT 7376 / NCIMB 14433 / IVIA-Po-181)</name>
    <dbReference type="NCBI Taxonomy" id="491952"/>
    <lineage>
        <taxon>Bacteria</taxon>
        <taxon>Pseudomonadati</taxon>
        <taxon>Pseudomonadota</taxon>
        <taxon>Gammaproteobacteria</taxon>
        <taxon>Oceanospirillales</taxon>
        <taxon>Oceanospirillaceae</taxon>
        <taxon>Marinomonas</taxon>
    </lineage>
</organism>
<dbReference type="GO" id="GO:0000155">
    <property type="term" value="F:phosphorelay sensor kinase activity"/>
    <property type="evidence" value="ECO:0007669"/>
    <property type="project" value="InterPro"/>
</dbReference>
<feature type="transmembrane region" description="Helical" evidence="9">
    <location>
        <begin position="23"/>
        <end position="45"/>
    </location>
</feature>
<keyword evidence="9" id="KW-0472">Membrane</keyword>
<keyword evidence="11" id="KW-0418">Kinase</keyword>
<evidence type="ECO:0000256" key="7">
    <source>
        <dbReference type="ARBA" id="ARBA00022989"/>
    </source>
</evidence>
<dbReference type="InterPro" id="IPR048760">
    <property type="entry name" value="VP0354-like_sensor_dom"/>
</dbReference>
<gene>
    <name evidence="11" type="ordered locus">Mar181_3464</name>
</gene>
<comment type="subcellular location">
    <subcellularLocation>
        <location evidence="2">Cell membrane</location>
        <topology evidence="2">Multi-pass membrane protein</topology>
    </subcellularLocation>
</comment>
<dbReference type="Pfam" id="PF02518">
    <property type="entry name" value="HATPase_c"/>
    <property type="match status" value="1"/>
</dbReference>
<evidence type="ECO:0000256" key="5">
    <source>
        <dbReference type="ARBA" id="ARBA00022553"/>
    </source>
</evidence>
<evidence type="ECO:0000256" key="1">
    <source>
        <dbReference type="ARBA" id="ARBA00000085"/>
    </source>
</evidence>
<name>F6CV60_MARPP</name>